<feature type="region of interest" description="Disordered" evidence="1">
    <location>
        <begin position="83"/>
        <end position="106"/>
    </location>
</feature>
<feature type="chain" id="PRO_5026773105" description="IgA Peptidase M64" evidence="3">
    <location>
        <begin position="31"/>
        <end position="925"/>
    </location>
</feature>
<organism evidence="4 5">
    <name type="scientific">Suipraeoptans intestinalis</name>
    <dbReference type="NCBI Taxonomy" id="2606628"/>
    <lineage>
        <taxon>Bacteria</taxon>
        <taxon>Bacillati</taxon>
        <taxon>Bacillota</taxon>
        <taxon>Clostridia</taxon>
        <taxon>Lachnospirales</taxon>
        <taxon>Lachnospiraceae</taxon>
        <taxon>Suipraeoptans</taxon>
    </lineage>
</organism>
<dbReference type="AlphaFoldDB" id="A0A6N7USZ8"/>
<keyword evidence="2" id="KW-1133">Transmembrane helix</keyword>
<evidence type="ECO:0000256" key="1">
    <source>
        <dbReference type="SAM" id="MobiDB-lite"/>
    </source>
</evidence>
<evidence type="ECO:0000313" key="5">
    <source>
        <dbReference type="Proteomes" id="UP000434409"/>
    </source>
</evidence>
<dbReference type="Gene3D" id="3.40.390.10">
    <property type="entry name" value="Collagenase (Catalytic Domain)"/>
    <property type="match status" value="2"/>
</dbReference>
<accession>A0A6N7USZ8</accession>
<sequence>MKKKWSYRKCMASATAFLLVLCMCLSPVGAIGTLAEEKTPAAGQEETAQDPGQLPAGNTSTQSGAEGAQVLPGEYMGAHSHIQEENRVGREAAEETAGTPQAAPEIKGQEVGELKLVYGDASVPDADAFVLLVFGDGFTAEEQDKFYTEAKKTADYVMETSPFDEFRDTIKIYALGTVSKDSGAKGDQAKTKEEADADPKETYFGARYWLYGMQRLLGMEEGSEGEKKMNALQAEKLPAADHNMLIVNSTVYGGSGGTICAASLADSALEIMVHEMGHMIASLADEYWAGPSYATEDRVNMTQESDPAKVKWSRFVGKNHVGVYEYTDGGNGWYHPGKNCKMQFLGKQNPFCEVCKEALRRSIAGKSNTTNLFFQTYADKFYESDTGKDMKEYFIVRKGDKETTGDQLGDALTLEYTDAFGAPVQGIPSKAGLYTVTAVFSGNDTYGPATQTGSYTIELEDRITLEAESKEYDGKPAKVNYSVDYDKEYTTEVHYTGKIPYTDTISQDYDSEEAPTKAGSYTVTVKAFDKETGKPVSEKSKAFEIRFKKTDLVNNDDANYWGAAVYYNNKAIVITGEGFTAEEQGKFEELAKKYVEHIQSLEPFKETKHYFNFTTVEAESKESGIGVAPPPKDTYFRLTRDAEGKVVPTEESTAAATYIGKKVVTSYYKNVIVIVNDEKVKQGTVSGNTIYVGPNEEGMDFAARAILNRLTGKPGDYQPATEEEKAAQRLALLNSMYVDWYGGHYATIVSRAYDEIFPANGTAYDLAPYFHAYVGDKEVPQDQLKFVMTYYEDEDGKPGRQLESAPSASGTYHVRAELLPAEGSEYTVVTVDGTTYNIPPSRGWTTYMIGKGDDPSDPSVDKPGTGNSASTAVPAGKTTGKKVGMGKKTGVVKTGDTNHYGVYLALMLCAVAAGVVVFFIKRRKR</sequence>
<feature type="signal peptide" evidence="3">
    <location>
        <begin position="1"/>
        <end position="30"/>
    </location>
</feature>
<feature type="compositionally biased region" description="Basic and acidic residues" evidence="1">
    <location>
        <begin position="83"/>
        <end position="93"/>
    </location>
</feature>
<keyword evidence="3" id="KW-0732">Signal</keyword>
<evidence type="ECO:0000256" key="2">
    <source>
        <dbReference type="SAM" id="Phobius"/>
    </source>
</evidence>
<keyword evidence="2" id="KW-0472">Membrane</keyword>
<feature type="transmembrane region" description="Helical" evidence="2">
    <location>
        <begin position="900"/>
        <end position="920"/>
    </location>
</feature>
<dbReference type="InterPro" id="IPR024079">
    <property type="entry name" value="MetalloPept_cat_dom_sf"/>
</dbReference>
<dbReference type="RefSeq" id="WP_154477917.1">
    <property type="nucleotide sequence ID" value="NZ_VULY01000018.1"/>
</dbReference>
<comment type="caution">
    <text evidence="4">The sequence shown here is derived from an EMBL/GenBank/DDBJ whole genome shotgun (WGS) entry which is preliminary data.</text>
</comment>
<protein>
    <recommendedName>
        <fullName evidence="6">IgA Peptidase M64</fullName>
    </recommendedName>
</protein>
<dbReference type="EMBL" id="VULY01000018">
    <property type="protein sequence ID" value="MSR94331.1"/>
    <property type="molecule type" value="Genomic_DNA"/>
</dbReference>
<evidence type="ECO:0000256" key="3">
    <source>
        <dbReference type="SAM" id="SignalP"/>
    </source>
</evidence>
<keyword evidence="5" id="KW-1185">Reference proteome</keyword>
<dbReference type="InterPro" id="IPR019026">
    <property type="entry name" value="Peptidase_M64_IgA"/>
</dbReference>
<dbReference type="Proteomes" id="UP000434409">
    <property type="component" value="Unassembled WGS sequence"/>
</dbReference>
<evidence type="ECO:0000313" key="4">
    <source>
        <dbReference type="EMBL" id="MSR94331.1"/>
    </source>
</evidence>
<keyword evidence="2" id="KW-0812">Transmembrane</keyword>
<proteinExistence type="predicted"/>
<gene>
    <name evidence="4" type="ORF">FYJ34_08690</name>
</gene>
<dbReference type="GO" id="GO:0008237">
    <property type="term" value="F:metallopeptidase activity"/>
    <property type="evidence" value="ECO:0007669"/>
    <property type="project" value="InterPro"/>
</dbReference>
<reference evidence="4 5" key="1">
    <citation type="submission" date="2019-08" db="EMBL/GenBank/DDBJ databases">
        <title>In-depth cultivation of the pig gut microbiome towards novel bacterial diversity and tailored functional studies.</title>
        <authorList>
            <person name="Wylensek D."/>
            <person name="Hitch T.C.A."/>
            <person name="Clavel T."/>
        </authorList>
    </citation>
    <scope>NUCLEOTIDE SEQUENCE [LARGE SCALE GENOMIC DNA]</scope>
    <source>
        <strain evidence="4 5">68-1-5</strain>
    </source>
</reference>
<name>A0A6N7USZ8_9FIRM</name>
<feature type="region of interest" description="Disordered" evidence="1">
    <location>
        <begin position="850"/>
        <end position="889"/>
    </location>
</feature>
<dbReference type="Pfam" id="PF09471">
    <property type="entry name" value="Peptidase_M64"/>
    <property type="match status" value="2"/>
</dbReference>
<feature type="region of interest" description="Disordered" evidence="1">
    <location>
        <begin position="39"/>
        <end position="66"/>
    </location>
</feature>
<feature type="compositionally biased region" description="Low complexity" evidence="1">
    <location>
        <begin position="876"/>
        <end position="889"/>
    </location>
</feature>
<evidence type="ECO:0008006" key="6">
    <source>
        <dbReference type="Google" id="ProtNLM"/>
    </source>
</evidence>